<dbReference type="PROSITE" id="PS50994">
    <property type="entry name" value="INTEGRASE"/>
    <property type="match status" value="1"/>
</dbReference>
<dbReference type="InterPro" id="IPR043128">
    <property type="entry name" value="Rev_trsase/Diguanyl_cyclase"/>
</dbReference>
<dbReference type="Pfam" id="PF17919">
    <property type="entry name" value="RT_RNaseH_2"/>
    <property type="match status" value="1"/>
</dbReference>
<accession>A0AAV4A3G6</accession>
<dbReference type="InterPro" id="IPR050951">
    <property type="entry name" value="Retrovirus_Pol_polyprotein"/>
</dbReference>
<organism evidence="3 4">
    <name type="scientific">Plakobranchus ocellatus</name>
    <dbReference type="NCBI Taxonomy" id="259542"/>
    <lineage>
        <taxon>Eukaryota</taxon>
        <taxon>Metazoa</taxon>
        <taxon>Spiralia</taxon>
        <taxon>Lophotrochozoa</taxon>
        <taxon>Mollusca</taxon>
        <taxon>Gastropoda</taxon>
        <taxon>Heterobranchia</taxon>
        <taxon>Euthyneura</taxon>
        <taxon>Panpulmonata</taxon>
        <taxon>Sacoglossa</taxon>
        <taxon>Placobranchoidea</taxon>
        <taxon>Plakobranchidae</taxon>
        <taxon>Plakobranchus</taxon>
    </lineage>
</organism>
<dbReference type="SUPFAM" id="SSF56672">
    <property type="entry name" value="DNA/RNA polymerases"/>
    <property type="match status" value="1"/>
</dbReference>
<dbReference type="Pfam" id="PF17921">
    <property type="entry name" value="Integrase_H2C2"/>
    <property type="match status" value="1"/>
</dbReference>
<dbReference type="CDD" id="cd09274">
    <property type="entry name" value="RNase_HI_RT_Ty3"/>
    <property type="match status" value="1"/>
</dbReference>
<dbReference type="FunFam" id="3.30.70.270:FF:000063">
    <property type="entry name" value="Zinc knuckle domaincontaining protein"/>
    <property type="match status" value="1"/>
</dbReference>
<sequence>MPEPRDTTELRRYLGMVNYLCRYIPHLSTVLKPLNLLLVKDMAWTWGQEQTESFKKIREMLTTAPLLAYFDPFRPTVVEADSSSYGIGGCLLQEFDDGLKPIAYCSRTLTNAEQKYAQIEKECLASVWACERFDRYLMSLDSFTLLTDHKPLVPLINSKDLSETPIRCQRMLIRLMRYKPKAEYRPGPTMVTSDTLSRCPTSTSSRTLEVEQNLQNDVQFHVDVITSTWPITDEKLKEIKAKTQEDPILKTAFEYTTSRWPMYKKDVKLAARELYGVRNELSVVDGLLLRGDCIIIPYKMRKEILNRIHDGHPGISKSRERAKQAVWWPGISKDIQQMVAGCRHCLEKSPTQQKEPLMTSELPYQTVISDNGRQFTSQEFKTFATAWNVHHITSSPHYPQANGKAERAVQTAKKILQQTDQHLALLTYRATLIPLLGKSPAELAFGRRLRTRLPMIPKLLSPNGVNHKQLKYKDERAKVSQKRYFDQHSHPQPSLHPGDPVLIKLKRREGLETARGNHERVRPSILQCPDYRRTSQTQLQTPAILPIRLPAST</sequence>
<dbReference type="Proteomes" id="UP000735302">
    <property type="component" value="Unassembled WGS sequence"/>
</dbReference>
<evidence type="ECO:0000313" key="3">
    <source>
        <dbReference type="EMBL" id="GFO02650.1"/>
    </source>
</evidence>
<feature type="domain" description="Integrase catalytic" evidence="2">
    <location>
        <begin position="365"/>
        <end position="465"/>
    </location>
</feature>
<dbReference type="GO" id="GO:0003676">
    <property type="term" value="F:nucleic acid binding"/>
    <property type="evidence" value="ECO:0007669"/>
    <property type="project" value="InterPro"/>
</dbReference>
<dbReference type="Gene3D" id="3.30.420.10">
    <property type="entry name" value="Ribonuclease H-like superfamily/Ribonuclease H"/>
    <property type="match status" value="1"/>
</dbReference>
<protein>
    <submittedName>
        <fullName evidence="3">Pol polyprotein</fullName>
    </submittedName>
</protein>
<dbReference type="PANTHER" id="PTHR37984">
    <property type="entry name" value="PROTEIN CBG26694"/>
    <property type="match status" value="1"/>
</dbReference>
<comment type="caution">
    <text evidence="3">The sequence shown here is derived from an EMBL/GenBank/DDBJ whole genome shotgun (WGS) entry which is preliminary data.</text>
</comment>
<dbReference type="InterPro" id="IPR036397">
    <property type="entry name" value="RNaseH_sf"/>
</dbReference>
<keyword evidence="1" id="KW-0511">Multifunctional enzyme</keyword>
<dbReference type="AlphaFoldDB" id="A0AAV4A3G6"/>
<dbReference type="GO" id="GO:0015074">
    <property type="term" value="P:DNA integration"/>
    <property type="evidence" value="ECO:0007669"/>
    <property type="project" value="InterPro"/>
</dbReference>
<evidence type="ECO:0000313" key="4">
    <source>
        <dbReference type="Proteomes" id="UP000735302"/>
    </source>
</evidence>
<dbReference type="InterPro" id="IPR001584">
    <property type="entry name" value="Integrase_cat-core"/>
</dbReference>
<dbReference type="InterPro" id="IPR041577">
    <property type="entry name" value="RT_RNaseH_2"/>
</dbReference>
<keyword evidence="4" id="KW-1185">Reference proteome</keyword>
<evidence type="ECO:0000259" key="2">
    <source>
        <dbReference type="PROSITE" id="PS50994"/>
    </source>
</evidence>
<name>A0AAV4A3G6_9GAST</name>
<dbReference type="Gene3D" id="3.30.70.270">
    <property type="match status" value="1"/>
</dbReference>
<dbReference type="FunFam" id="3.10.20.370:FF:000001">
    <property type="entry name" value="Retrovirus-related Pol polyprotein from transposon 17.6-like protein"/>
    <property type="match status" value="1"/>
</dbReference>
<dbReference type="EMBL" id="BLXT01003614">
    <property type="protein sequence ID" value="GFO02650.1"/>
    <property type="molecule type" value="Genomic_DNA"/>
</dbReference>
<dbReference type="InterPro" id="IPR041588">
    <property type="entry name" value="Integrase_H2C2"/>
</dbReference>
<dbReference type="FunFam" id="1.10.340.70:FF:000003">
    <property type="entry name" value="Protein CBG25708"/>
    <property type="match status" value="1"/>
</dbReference>
<dbReference type="InterPro" id="IPR043502">
    <property type="entry name" value="DNA/RNA_pol_sf"/>
</dbReference>
<dbReference type="Gene3D" id="1.10.340.70">
    <property type="match status" value="1"/>
</dbReference>
<gene>
    <name evidence="3" type="ORF">PoB_002915500</name>
</gene>
<dbReference type="GO" id="GO:0003824">
    <property type="term" value="F:catalytic activity"/>
    <property type="evidence" value="ECO:0007669"/>
    <property type="project" value="UniProtKB-KW"/>
</dbReference>
<proteinExistence type="predicted"/>
<dbReference type="InterPro" id="IPR012337">
    <property type="entry name" value="RNaseH-like_sf"/>
</dbReference>
<reference evidence="3 4" key="1">
    <citation type="journal article" date="2021" name="Elife">
        <title>Chloroplast acquisition without the gene transfer in kleptoplastic sea slugs, Plakobranchus ocellatus.</title>
        <authorList>
            <person name="Maeda T."/>
            <person name="Takahashi S."/>
            <person name="Yoshida T."/>
            <person name="Shimamura S."/>
            <person name="Takaki Y."/>
            <person name="Nagai Y."/>
            <person name="Toyoda A."/>
            <person name="Suzuki Y."/>
            <person name="Arimoto A."/>
            <person name="Ishii H."/>
            <person name="Satoh N."/>
            <person name="Nishiyama T."/>
            <person name="Hasebe M."/>
            <person name="Maruyama T."/>
            <person name="Minagawa J."/>
            <person name="Obokata J."/>
            <person name="Shigenobu S."/>
        </authorList>
    </citation>
    <scope>NUCLEOTIDE SEQUENCE [LARGE SCALE GENOMIC DNA]</scope>
</reference>
<evidence type="ECO:0000256" key="1">
    <source>
        <dbReference type="ARBA" id="ARBA00023268"/>
    </source>
</evidence>
<dbReference type="PANTHER" id="PTHR37984:SF5">
    <property type="entry name" value="PROTEIN NYNRIN-LIKE"/>
    <property type="match status" value="1"/>
</dbReference>
<dbReference type="SUPFAM" id="SSF53098">
    <property type="entry name" value="Ribonuclease H-like"/>
    <property type="match status" value="1"/>
</dbReference>